<organism evidence="1 2">
    <name type="scientific">Dyella tabacisoli</name>
    <dbReference type="NCBI Taxonomy" id="2282381"/>
    <lineage>
        <taxon>Bacteria</taxon>
        <taxon>Pseudomonadati</taxon>
        <taxon>Pseudomonadota</taxon>
        <taxon>Gammaproteobacteria</taxon>
        <taxon>Lysobacterales</taxon>
        <taxon>Rhodanobacteraceae</taxon>
        <taxon>Dyella</taxon>
    </lineage>
</organism>
<keyword evidence="2" id="KW-1185">Reference proteome</keyword>
<gene>
    <name evidence="1" type="ORF">DVJ77_19360</name>
</gene>
<proteinExistence type="predicted"/>
<accession>A0A369UH03</accession>
<sequence>MIRRPCSLAADLPRVSLIEAQLRLCSIAFAFFPRDRRYDFVMNRSAAHESWLCLEQQCARNRNEFKALENHGHENSFN</sequence>
<dbReference type="Proteomes" id="UP000253782">
    <property type="component" value="Unassembled WGS sequence"/>
</dbReference>
<comment type="caution">
    <text evidence="1">The sequence shown here is derived from an EMBL/GenBank/DDBJ whole genome shotgun (WGS) entry which is preliminary data.</text>
</comment>
<evidence type="ECO:0000313" key="2">
    <source>
        <dbReference type="Proteomes" id="UP000253782"/>
    </source>
</evidence>
<dbReference type="EMBL" id="QQAH01000022">
    <property type="protein sequence ID" value="RDD80032.1"/>
    <property type="molecule type" value="Genomic_DNA"/>
</dbReference>
<protein>
    <submittedName>
        <fullName evidence="1">Uncharacterized protein</fullName>
    </submittedName>
</protein>
<evidence type="ECO:0000313" key="1">
    <source>
        <dbReference type="EMBL" id="RDD80032.1"/>
    </source>
</evidence>
<reference evidence="1 2" key="1">
    <citation type="submission" date="2018-07" db="EMBL/GenBank/DDBJ databases">
        <title>Dyella tabacisoli L4-6T, whole genome shotgun sequence.</title>
        <authorList>
            <person name="Zhou X.-K."/>
            <person name="Li W.-J."/>
            <person name="Duan Y.-Q."/>
        </authorList>
    </citation>
    <scope>NUCLEOTIDE SEQUENCE [LARGE SCALE GENOMIC DNA]</scope>
    <source>
        <strain evidence="1 2">L4-6</strain>
    </source>
</reference>
<name>A0A369UH03_9GAMM</name>
<dbReference type="AlphaFoldDB" id="A0A369UH03"/>